<feature type="transmembrane region" description="Helical" evidence="1">
    <location>
        <begin position="311"/>
        <end position="331"/>
    </location>
</feature>
<dbReference type="PANTHER" id="PTHR11328">
    <property type="entry name" value="MAJOR FACILITATOR SUPERFAMILY DOMAIN-CONTAINING PROTEIN"/>
    <property type="match status" value="1"/>
</dbReference>
<protein>
    <recommendedName>
        <fullName evidence="3">Major facilitator superfamily (MFS) profile domain-containing protein</fullName>
    </recommendedName>
</protein>
<keyword evidence="1" id="KW-1133">Transmembrane helix</keyword>
<feature type="transmembrane region" description="Helical" evidence="1">
    <location>
        <begin position="343"/>
        <end position="372"/>
    </location>
</feature>
<feature type="transmembrane region" description="Helical" evidence="1">
    <location>
        <begin position="186"/>
        <end position="208"/>
    </location>
</feature>
<dbReference type="SUPFAM" id="SSF103473">
    <property type="entry name" value="MFS general substrate transporter"/>
    <property type="match status" value="1"/>
</dbReference>
<dbReference type="Gene3D" id="1.20.1250.20">
    <property type="entry name" value="MFS general substrate transporter like domains"/>
    <property type="match status" value="1"/>
</dbReference>
<dbReference type="GO" id="GO:0015293">
    <property type="term" value="F:symporter activity"/>
    <property type="evidence" value="ECO:0007669"/>
    <property type="project" value="InterPro"/>
</dbReference>
<evidence type="ECO:0008006" key="3">
    <source>
        <dbReference type="Google" id="ProtNLM"/>
    </source>
</evidence>
<dbReference type="AlphaFoldDB" id="A0A381NHX2"/>
<feature type="transmembrane region" description="Helical" evidence="1">
    <location>
        <begin position="49"/>
        <end position="69"/>
    </location>
</feature>
<proteinExistence type="predicted"/>
<evidence type="ECO:0000313" key="2">
    <source>
        <dbReference type="EMBL" id="SUZ54192.1"/>
    </source>
</evidence>
<gene>
    <name evidence="2" type="ORF">METZ01_LOCUS7046</name>
</gene>
<dbReference type="Pfam" id="PF13347">
    <property type="entry name" value="MFS_2"/>
    <property type="match status" value="1"/>
</dbReference>
<dbReference type="InterPro" id="IPR036259">
    <property type="entry name" value="MFS_trans_sf"/>
</dbReference>
<evidence type="ECO:0000256" key="1">
    <source>
        <dbReference type="SAM" id="Phobius"/>
    </source>
</evidence>
<name>A0A381NHX2_9ZZZZ</name>
<feature type="transmembrane region" description="Helical" evidence="1">
    <location>
        <begin position="280"/>
        <end position="299"/>
    </location>
</feature>
<dbReference type="EMBL" id="UINC01000374">
    <property type="protein sequence ID" value="SUZ54192.1"/>
    <property type="molecule type" value="Genomic_DNA"/>
</dbReference>
<feature type="transmembrane region" description="Helical" evidence="1">
    <location>
        <begin position="81"/>
        <end position="99"/>
    </location>
</feature>
<dbReference type="InterPro" id="IPR039672">
    <property type="entry name" value="MFS_2"/>
</dbReference>
<feature type="transmembrane region" description="Helical" evidence="1">
    <location>
        <begin position="428"/>
        <end position="452"/>
    </location>
</feature>
<accession>A0A381NHX2</accession>
<sequence>MHPPETVLMRTKLAFGIGASGEAGTLWMFNALTFFFYNQVLGLPPDLAGYAVAIAIVFDAITDPVMGSISDRFRSKYGRRHPFMFAAPGPILIALFFIFNPPGSVESNFQLFAWYTFFTIMLRVSLTLFTVPHLALGAELSDDYDERSKVMSYNTLFGYVGVVFMHVFVWFIIFDNFEGGQRNIEAYTPIVIYASVLIAICILVSAWFTKDQIPFLKKPPDDGERIGFIRLVKDMKGAMSNKNYLNLLIGLFFLSVLIGTHETLGLYMVTFFWELTPYQIGFLIINNIIGYALGFILAARLHRRFDKRATIVFTCLTLSIFWSSAVTLRLFDLAPLNTTWELVIFIICLGSISSASGSILHISVMSALADVADENELKTGMRQEGIYYSARAFFGKASNAFGHVVAGLALKYIGFPENAIPGELSSDMIFNLGIIDGPFAMVWGFIAVFFYYRYGINRKYHAQIQEQLRLKKSAQNSSNQPESV</sequence>
<dbReference type="PANTHER" id="PTHR11328:SF24">
    <property type="entry name" value="MAJOR FACILITATOR SUPERFAMILY (MFS) PROFILE DOMAIN-CONTAINING PROTEIN"/>
    <property type="match status" value="1"/>
</dbReference>
<dbReference type="GO" id="GO:0008643">
    <property type="term" value="P:carbohydrate transport"/>
    <property type="evidence" value="ECO:0007669"/>
    <property type="project" value="InterPro"/>
</dbReference>
<feature type="transmembrane region" description="Helical" evidence="1">
    <location>
        <begin position="111"/>
        <end position="136"/>
    </location>
</feature>
<dbReference type="GO" id="GO:0005886">
    <property type="term" value="C:plasma membrane"/>
    <property type="evidence" value="ECO:0007669"/>
    <property type="project" value="TreeGrafter"/>
</dbReference>
<feature type="transmembrane region" description="Helical" evidence="1">
    <location>
        <begin position="156"/>
        <end position="174"/>
    </location>
</feature>
<reference evidence="2" key="1">
    <citation type="submission" date="2018-05" db="EMBL/GenBank/DDBJ databases">
        <authorList>
            <person name="Lanie J.A."/>
            <person name="Ng W.-L."/>
            <person name="Kazmierczak K.M."/>
            <person name="Andrzejewski T.M."/>
            <person name="Davidsen T.M."/>
            <person name="Wayne K.J."/>
            <person name="Tettelin H."/>
            <person name="Glass J.I."/>
            <person name="Rusch D."/>
            <person name="Podicherti R."/>
            <person name="Tsui H.-C.T."/>
            <person name="Winkler M.E."/>
        </authorList>
    </citation>
    <scope>NUCLEOTIDE SEQUENCE</scope>
</reference>
<keyword evidence="1" id="KW-0812">Transmembrane</keyword>
<organism evidence="2">
    <name type="scientific">marine metagenome</name>
    <dbReference type="NCBI Taxonomy" id="408172"/>
    <lineage>
        <taxon>unclassified sequences</taxon>
        <taxon>metagenomes</taxon>
        <taxon>ecological metagenomes</taxon>
    </lineage>
</organism>
<feature type="transmembrane region" description="Helical" evidence="1">
    <location>
        <begin position="393"/>
        <end position="413"/>
    </location>
</feature>
<feature type="transmembrane region" description="Helical" evidence="1">
    <location>
        <begin position="243"/>
        <end position="260"/>
    </location>
</feature>
<feature type="transmembrane region" description="Helical" evidence="1">
    <location>
        <begin position="12"/>
        <end position="37"/>
    </location>
</feature>
<keyword evidence="1" id="KW-0472">Membrane</keyword>